<proteinExistence type="predicted"/>
<dbReference type="AlphaFoldDB" id="L8P053"/>
<evidence type="ECO:0000313" key="1">
    <source>
        <dbReference type="EMBL" id="ELS50951.1"/>
    </source>
</evidence>
<dbReference type="PATRIC" id="fig|1160705.3.peg.8011"/>
<accession>L8P053</accession>
<sequence length="83" mass="8847">MRALGVRHLLQGAATARGILPPAWGAVPDSLHAATMVGVALRGDRWRTAALTDFCVACAFALSSVHVSRAGRIGLRVYEPRPR</sequence>
<gene>
    <name evidence="1" type="ORF">STVIR_8110</name>
</gene>
<dbReference type="EMBL" id="AMLP01000258">
    <property type="protein sequence ID" value="ELS50951.1"/>
    <property type="molecule type" value="Genomic_DNA"/>
</dbReference>
<organism evidence="1 2">
    <name type="scientific">Streptomyces viridochromogenes Tue57</name>
    <dbReference type="NCBI Taxonomy" id="1160705"/>
    <lineage>
        <taxon>Bacteria</taxon>
        <taxon>Bacillati</taxon>
        <taxon>Actinomycetota</taxon>
        <taxon>Actinomycetes</taxon>
        <taxon>Kitasatosporales</taxon>
        <taxon>Streptomycetaceae</taxon>
        <taxon>Streptomyces</taxon>
    </lineage>
</organism>
<name>L8P053_STRVR</name>
<comment type="caution">
    <text evidence="1">The sequence shown here is derived from an EMBL/GenBank/DDBJ whole genome shotgun (WGS) entry which is preliminary data.</text>
</comment>
<dbReference type="Proteomes" id="UP000011205">
    <property type="component" value="Unassembled WGS sequence"/>
</dbReference>
<evidence type="ECO:0000313" key="2">
    <source>
        <dbReference type="Proteomes" id="UP000011205"/>
    </source>
</evidence>
<protein>
    <submittedName>
        <fullName evidence="1">Uncharacterized protein</fullName>
    </submittedName>
</protein>
<reference evidence="1 2" key="1">
    <citation type="journal article" date="2013" name="Genome Announc.">
        <title>Draft Genome Sequence of Streptomyces viridochromogenes Strain Tu57, Producer of Avilamycin.</title>
        <authorList>
            <person name="Gruning B.A."/>
            <person name="Erxleben A."/>
            <person name="Hahnlein A."/>
            <person name="Gunther S."/>
        </authorList>
    </citation>
    <scope>NUCLEOTIDE SEQUENCE [LARGE SCALE GENOMIC DNA]</scope>
    <source>
        <strain evidence="1 2">Tue57</strain>
    </source>
</reference>